<accession>A0A375A9P1</accession>
<protein>
    <submittedName>
        <fullName evidence="1">Uncharacterized protein</fullName>
    </submittedName>
</protein>
<keyword evidence="2" id="KW-1185">Reference proteome</keyword>
<dbReference type="EMBL" id="LT615367">
    <property type="protein sequence ID" value="SLM62763.1"/>
    <property type="molecule type" value="Genomic_DNA"/>
</dbReference>
<dbReference type="KEGG" id="daq:DAQ1742_01826"/>
<name>A0A375A9P1_9GAMM</name>
<reference evidence="1 2" key="1">
    <citation type="submission" date="2016-09" db="EMBL/GenBank/DDBJ databases">
        <authorList>
            <person name="Reverchon S."/>
            <person name="Nasser W."/>
            <person name="Leonard S."/>
            <person name="Brochier C."/>
            <person name="Duprey A."/>
        </authorList>
    </citation>
    <scope>NUCLEOTIDE SEQUENCE [LARGE SCALE GENOMIC DNA]</scope>
    <source>
        <strain evidence="1 2">174/2</strain>
    </source>
</reference>
<gene>
    <name evidence="1" type="ORF">DAQ1742_01826</name>
</gene>
<proteinExistence type="predicted"/>
<organism evidence="1 2">
    <name type="scientific">Dickeya aquatica</name>
    <dbReference type="NCBI Taxonomy" id="1401087"/>
    <lineage>
        <taxon>Bacteria</taxon>
        <taxon>Pseudomonadati</taxon>
        <taxon>Pseudomonadota</taxon>
        <taxon>Gammaproteobacteria</taxon>
        <taxon>Enterobacterales</taxon>
        <taxon>Pectobacteriaceae</taxon>
        <taxon>Dickeya</taxon>
    </lineage>
</organism>
<evidence type="ECO:0000313" key="1">
    <source>
        <dbReference type="EMBL" id="SLM62763.1"/>
    </source>
</evidence>
<dbReference type="Proteomes" id="UP000294820">
    <property type="component" value="Chromosome 1"/>
</dbReference>
<dbReference type="AlphaFoldDB" id="A0A375A9P1"/>
<evidence type="ECO:0000313" key="2">
    <source>
        <dbReference type="Proteomes" id="UP000294820"/>
    </source>
</evidence>
<sequence length="38" mass="4407">MLFFYTFRFKIAETIMLQGGSHFVSSFIFCSGKVCFIC</sequence>